<proteinExistence type="predicted"/>
<dbReference type="EMBL" id="CAXDID020000038">
    <property type="protein sequence ID" value="CAL5998337.1"/>
    <property type="molecule type" value="Genomic_DNA"/>
</dbReference>
<keyword evidence="5 7" id="KW-1133">Transmembrane helix</keyword>
<evidence type="ECO:0000256" key="6">
    <source>
        <dbReference type="ARBA" id="ARBA00023136"/>
    </source>
</evidence>
<evidence type="ECO:0000256" key="5">
    <source>
        <dbReference type="ARBA" id="ARBA00022989"/>
    </source>
</evidence>
<feature type="transmembrane region" description="Helical" evidence="7">
    <location>
        <begin position="1689"/>
        <end position="1710"/>
    </location>
</feature>
<dbReference type="GO" id="GO:0140359">
    <property type="term" value="F:ABC-type transporter activity"/>
    <property type="evidence" value="ECO:0007669"/>
    <property type="project" value="InterPro"/>
</dbReference>
<feature type="transmembrane region" description="Helical" evidence="7">
    <location>
        <begin position="401"/>
        <end position="425"/>
    </location>
</feature>
<keyword evidence="3" id="KW-0547">Nucleotide-binding</keyword>
<feature type="transmembrane region" description="Helical" evidence="7">
    <location>
        <begin position="1658"/>
        <end position="1677"/>
    </location>
</feature>
<dbReference type="PROSITE" id="PS00211">
    <property type="entry name" value="ABC_TRANSPORTER_1"/>
    <property type="match status" value="1"/>
</dbReference>
<feature type="domain" description="ABC transporter" evidence="8">
    <location>
        <begin position="586"/>
        <end position="870"/>
    </location>
</feature>
<dbReference type="SUPFAM" id="SSF52540">
    <property type="entry name" value="P-loop containing nucleoside triphosphate hydrolases"/>
    <property type="match status" value="2"/>
</dbReference>
<dbReference type="InterPro" id="IPR017871">
    <property type="entry name" value="ABC_transporter-like_CS"/>
</dbReference>
<feature type="transmembrane region" description="Helical" evidence="7">
    <location>
        <begin position="1522"/>
        <end position="1541"/>
    </location>
</feature>
<keyword evidence="4" id="KW-0067">ATP-binding</keyword>
<gene>
    <name evidence="10" type="ORF">HINF_LOCUS15683</name>
    <name evidence="9" type="ORF">HINF_LOCUS233</name>
</gene>
<dbReference type="InterPro" id="IPR026082">
    <property type="entry name" value="ABCA"/>
</dbReference>
<reference evidence="9" key="1">
    <citation type="submission" date="2023-06" db="EMBL/GenBank/DDBJ databases">
        <authorList>
            <person name="Kurt Z."/>
        </authorList>
    </citation>
    <scope>NUCLEOTIDE SEQUENCE</scope>
</reference>
<feature type="transmembrane region" description="Helical" evidence="7">
    <location>
        <begin position="195"/>
        <end position="214"/>
    </location>
</feature>
<dbReference type="GO" id="GO:0016887">
    <property type="term" value="F:ATP hydrolysis activity"/>
    <property type="evidence" value="ECO:0007669"/>
    <property type="project" value="InterPro"/>
</dbReference>
<dbReference type="Pfam" id="PF12698">
    <property type="entry name" value="ABC2_membrane_3"/>
    <property type="match status" value="1"/>
</dbReference>
<keyword evidence="6 7" id="KW-0472">Membrane</keyword>
<dbReference type="GO" id="GO:0005319">
    <property type="term" value="F:lipid transporter activity"/>
    <property type="evidence" value="ECO:0007669"/>
    <property type="project" value="TreeGrafter"/>
</dbReference>
<dbReference type="InterPro" id="IPR027417">
    <property type="entry name" value="P-loop_NTPase"/>
</dbReference>
<evidence type="ECO:0000256" key="4">
    <source>
        <dbReference type="ARBA" id="ARBA00022840"/>
    </source>
</evidence>
<dbReference type="Proteomes" id="UP001642409">
    <property type="component" value="Unassembled WGS sequence"/>
</dbReference>
<evidence type="ECO:0000256" key="2">
    <source>
        <dbReference type="ARBA" id="ARBA00022692"/>
    </source>
</evidence>
<dbReference type="GO" id="GO:0016020">
    <property type="term" value="C:membrane"/>
    <property type="evidence" value="ECO:0007669"/>
    <property type="project" value="UniProtKB-SubCell"/>
</dbReference>
<dbReference type="Pfam" id="PF00005">
    <property type="entry name" value="ABC_tran"/>
    <property type="match status" value="2"/>
</dbReference>
<organism evidence="9">
    <name type="scientific">Hexamita inflata</name>
    <dbReference type="NCBI Taxonomy" id="28002"/>
    <lineage>
        <taxon>Eukaryota</taxon>
        <taxon>Metamonada</taxon>
        <taxon>Diplomonadida</taxon>
        <taxon>Hexamitidae</taxon>
        <taxon>Hexamitinae</taxon>
        <taxon>Hexamita</taxon>
    </lineage>
</organism>
<evidence type="ECO:0000313" key="9">
    <source>
        <dbReference type="EMBL" id="CAI9912588.1"/>
    </source>
</evidence>
<dbReference type="InterPro" id="IPR003593">
    <property type="entry name" value="AAA+_ATPase"/>
</dbReference>
<comment type="caution">
    <text evidence="9">The sequence shown here is derived from an EMBL/GenBank/DDBJ whole genome shotgun (WGS) entry which is preliminary data.</text>
</comment>
<dbReference type="PANTHER" id="PTHR19229">
    <property type="entry name" value="ATP-BINDING CASSETTE TRANSPORTER SUBFAMILY A ABCA"/>
    <property type="match status" value="1"/>
</dbReference>
<evidence type="ECO:0000256" key="1">
    <source>
        <dbReference type="ARBA" id="ARBA00004141"/>
    </source>
</evidence>
<dbReference type="CDD" id="cd03263">
    <property type="entry name" value="ABC_subfamily_A"/>
    <property type="match status" value="1"/>
</dbReference>
<reference evidence="10 11" key="2">
    <citation type="submission" date="2024-07" db="EMBL/GenBank/DDBJ databases">
        <authorList>
            <person name="Akdeniz Z."/>
        </authorList>
    </citation>
    <scope>NUCLEOTIDE SEQUENCE [LARGE SCALE GENOMIC DNA]</scope>
</reference>
<dbReference type="EMBL" id="CATOUU010000003">
    <property type="protein sequence ID" value="CAI9912588.1"/>
    <property type="molecule type" value="Genomic_DNA"/>
</dbReference>
<dbReference type="PROSITE" id="PS50893">
    <property type="entry name" value="ABC_TRANSPORTER_2"/>
    <property type="match status" value="1"/>
</dbReference>
<sequence length="1970" mass="224595">MKYPKHKLNNLYVAQFKALFAKDILGTIQGKAAFYTARMLLPSIAVLIIFLITVTRNTDDFTGIPEAMQAKTLRMPRCYKLAGSNDKAGIGSKINVKNCVTLAYYPNNQLTTQIMKLVADSLELELNEQILPVNSLKELQSGVGLYGLDFGTMDDSKTLVQNLEEFQLMIYYNQSYIDSPHYYAMYNDEKFAKQLSFTFGVLQLVAASSFPLILQSHVITAIMQLNDITYEPIFRQNPYISEEGKPVAPQIMITIPLSALAVLFQYLFTFIQLSQDKSSGTLDALRLSGVADFIYWGEAFVYHFGVYLISITGQLFVMYGFPFDYDMFQFIPVFEMIIVLFVGGFYATCLAMFISSICQPKVGITVSIIIFSLFLVGVLVLMMFGFGVFYDPSVMSKGISFLFQLFYPFSLALFGFITIVAGNAVQVKVDYDTMDYSVQQVKFLSLKQFFSKIKQQDCSLKECKYDHPAPSLVIFYEFLEGLLFALLAWVLGEWIPSNSSAARPPWKLFRRRFFDISDQGFTLGTVEKKKRDKFKSKVDNKGQIRRKLTSEQARKCISEATQKCDVQVKENTKMILTSDLKGDEALIAHHIHKTFQRSGKHKQSLLQGPDHIAVKSVTMSVKQGEIYGIAGHNGAGKSTTLGVITGAVKLDKPGFKLFENDKQSKELVNNAWVDQYSIRDDMQQVRRHLGFCPQFNTNVYQDLTIYQNLEFQCRIQNIPFYEHERIIVSILKKIGLYEWKDKQLKQLSGGMQRRISIAMSLLNAKTRLIILDEPSTGLDPQTKRVIWSVVKETARNQRKSPVIVGATIDNVRLKRIKEPLPGIIITSHDMNELNTICDSIQIMSSGQIVAQGTALELKKKFGTGYSLSVICKTNELCDQFTTEFGNYINAQHYEGFVKLVDKSGAVASYSLSNDMDLELINVIHYIESMICTDYLANDFCLERTSMDEVFVTVGSLYELANGGEQDIDDKAPVKQVVNTLDNSIDQISNIEFTTEDSVDIEKNGKFASIKKLSPEQIQKILSPTRSKPSTFRALLYKMSHNDQLTKAGIVSFIVSPIILVVLSFLIADVLVPWFMTKLNDMISKYLKDLDVICSLCQTMRVQGLPIPECQGFDAWGYQNLCTMVKVAKLEKYQADPVWYGGDNRVWPNSTNLYQNQEESVNIFYFDNKNKKLGEYSQDEVIANLQQGVQTIESYQLNNITLRKTFYNYLDSRGKPVNQDISIMTSQLVDEFQQNNNSILYNFPIKPIAVQQINLNNIRENNFQLKVDMKLNDGYLTYNNEQELDQNYLKYLRSQQIPYDGYKLEPTYQDEINAEIERRKTMKKDIYDDTDQRHSVFIRMDDYVNMQDIQQQVARKLPLGYISFDNTFSTSLSEELMNSQKHKVYTPMISSFLPARGIFSFYYNYQIQMIWIKSTAYKNFMNQLTQLTNKTEDQFDFIFSSVNQIQMVPSKLMSVITSFMFEMGYVTPQSGIIDINVRLANAIMRQELQKDINMRVGLQMYEYQPFSVLDAASQTTQLTMTTIFVSIATFIGMIKFGNHIVLDRQSGFRRQLYLNGVRYQTYWKASIVYCLLMALLIQVIIIVFGYGIFSIKMLTKTEPLVLFLTCLGAVVGSVSLSMFLASFFAKTVMYQITSLTILIISVLAVMFSSSTIPEKAPWYTFILPSMSYVQLIMFTSYFSFTLPQLFESNYGFLLIWQFIESGILIVVALYLDKVMAQNGYKPDKWNYFLDNFKRKNKKSTFAKGRKSNKNETEGVGIEEELNFNGELIRVPEQSEKLVKIDTKVQLKSKRDRAAVHTDQRMDIDVLRERRIIKEGIPADTPIIVQNLQKVFGDFPALTDVSFHVPKSSVFALLGPNGAAKTTSLHLMIGLLEQTKGKVYLHGKDMSIKHEAEEAYKNIGLCAQFDVFLPNLTVRQHLKVFAAIHGVKWNEIDDVIEKMAQFVHLGEVLDKVVSQLSGGMKRRMSLALALIG</sequence>
<feature type="transmembrane region" description="Helical" evidence="7">
    <location>
        <begin position="333"/>
        <end position="354"/>
    </location>
</feature>
<feature type="transmembrane region" description="Helical" evidence="7">
    <location>
        <begin position="32"/>
        <end position="54"/>
    </location>
</feature>
<evidence type="ECO:0000259" key="8">
    <source>
        <dbReference type="PROSITE" id="PS50893"/>
    </source>
</evidence>
<name>A0AA86N4F9_9EUKA</name>
<feature type="transmembrane region" description="Helical" evidence="7">
    <location>
        <begin position="366"/>
        <end position="389"/>
    </location>
</feature>
<keyword evidence="2 7" id="KW-0812">Transmembrane</keyword>
<dbReference type="Gene3D" id="3.40.50.300">
    <property type="entry name" value="P-loop containing nucleotide triphosphate hydrolases"/>
    <property type="match status" value="2"/>
</dbReference>
<feature type="transmembrane region" description="Helical" evidence="7">
    <location>
        <begin position="251"/>
        <end position="273"/>
    </location>
</feature>
<feature type="transmembrane region" description="Helical" evidence="7">
    <location>
        <begin position="1561"/>
        <end position="1588"/>
    </location>
</feature>
<feature type="transmembrane region" description="Helical" evidence="7">
    <location>
        <begin position="1049"/>
        <end position="1074"/>
    </location>
</feature>
<protein>
    <submittedName>
        <fullName evidence="9">ABC transporter family protein</fullName>
    </submittedName>
    <submittedName>
        <fullName evidence="10">ABC_transporter family protein</fullName>
    </submittedName>
</protein>
<evidence type="ECO:0000256" key="3">
    <source>
        <dbReference type="ARBA" id="ARBA00022741"/>
    </source>
</evidence>
<evidence type="ECO:0000313" key="10">
    <source>
        <dbReference type="EMBL" id="CAL5998337.1"/>
    </source>
</evidence>
<evidence type="ECO:0000256" key="7">
    <source>
        <dbReference type="SAM" id="Phobius"/>
    </source>
</evidence>
<feature type="transmembrane region" description="Helical" evidence="7">
    <location>
        <begin position="1627"/>
        <end position="1646"/>
    </location>
</feature>
<dbReference type="GO" id="GO:0005524">
    <property type="term" value="F:ATP binding"/>
    <property type="evidence" value="ECO:0007669"/>
    <property type="project" value="UniProtKB-KW"/>
</dbReference>
<dbReference type="InterPro" id="IPR003439">
    <property type="entry name" value="ABC_transporter-like_ATP-bd"/>
</dbReference>
<feature type="transmembrane region" description="Helical" evidence="7">
    <location>
        <begin position="1600"/>
        <end position="1621"/>
    </location>
</feature>
<comment type="subcellular location">
    <subcellularLocation>
        <location evidence="1">Membrane</location>
        <topology evidence="1">Multi-pass membrane protein</topology>
    </subcellularLocation>
</comment>
<dbReference type="SMART" id="SM00382">
    <property type="entry name" value="AAA"/>
    <property type="match status" value="1"/>
</dbReference>
<dbReference type="InterPro" id="IPR013525">
    <property type="entry name" value="ABC2_TM"/>
</dbReference>
<feature type="transmembrane region" description="Helical" evidence="7">
    <location>
        <begin position="293"/>
        <end position="321"/>
    </location>
</feature>
<keyword evidence="11" id="KW-1185">Reference proteome</keyword>
<accession>A0AA86N4F9</accession>
<evidence type="ECO:0000313" key="11">
    <source>
        <dbReference type="Proteomes" id="UP001642409"/>
    </source>
</evidence>